<dbReference type="Proteomes" id="UP000191110">
    <property type="component" value="Unassembled WGS sequence"/>
</dbReference>
<protein>
    <submittedName>
        <fullName evidence="1">Uncharacterized protein</fullName>
    </submittedName>
</protein>
<reference evidence="1 2" key="1">
    <citation type="submission" date="2016-11" db="EMBL/GenBank/DDBJ databases">
        <title>Mixed transmission modes and dynamic genome evolution in an obligate animal-bacterial symbiosis.</title>
        <authorList>
            <person name="Russell S.L."/>
            <person name="Corbett-Detig R.B."/>
            <person name="Cavanaugh C.M."/>
        </authorList>
    </citation>
    <scope>NUCLEOTIDE SEQUENCE [LARGE SCALE GENOMIC DNA]</scope>
    <source>
        <strain evidence="1">Sveles-Q1</strain>
    </source>
</reference>
<accession>A0A1T2KZM7</accession>
<keyword evidence="2" id="KW-1185">Reference proteome</keyword>
<evidence type="ECO:0000313" key="1">
    <source>
        <dbReference type="EMBL" id="OOZ38307.1"/>
    </source>
</evidence>
<gene>
    <name evidence="1" type="ORF">BOW53_16005</name>
</gene>
<dbReference type="AlphaFoldDB" id="A0A1T2KZM7"/>
<sequence length="186" mass="21594">MLFAIAVLPATSIAGSNKNSKDSFKLIDGVFYVSIFEGHLVIPNKFFLNASSTISDIKFELHTHQYPLVEYNYGRYSTIQFYNANEFMSDKSSNNVIKDNQNKILSCYGFNQLIMEVFDGERKINFAYFFDDKQVVMVFNVDQSDWMKMLEWFFYAKNDPKGECVKHYDPVKLKVDSLEDSGTIKR</sequence>
<proteinExistence type="predicted"/>
<evidence type="ECO:0000313" key="2">
    <source>
        <dbReference type="Proteomes" id="UP000191110"/>
    </source>
</evidence>
<comment type="caution">
    <text evidence="1">The sequence shown here is derived from an EMBL/GenBank/DDBJ whole genome shotgun (WGS) entry which is preliminary data.</text>
</comment>
<organism evidence="1 2">
    <name type="scientific">Solemya pervernicosa gill symbiont</name>
    <dbReference type="NCBI Taxonomy" id="642797"/>
    <lineage>
        <taxon>Bacteria</taxon>
        <taxon>Pseudomonadati</taxon>
        <taxon>Pseudomonadota</taxon>
        <taxon>Gammaproteobacteria</taxon>
        <taxon>sulfur-oxidizing symbionts</taxon>
    </lineage>
</organism>
<name>A0A1T2KZM7_9GAMM</name>
<dbReference type="EMBL" id="MPRL01000104">
    <property type="protein sequence ID" value="OOZ38307.1"/>
    <property type="molecule type" value="Genomic_DNA"/>
</dbReference>